<dbReference type="GO" id="GO:0004930">
    <property type="term" value="F:G protein-coupled receptor activity"/>
    <property type="evidence" value="ECO:0007669"/>
    <property type="project" value="UniProtKB-KW"/>
</dbReference>
<feature type="transmembrane region" description="Helical" evidence="9">
    <location>
        <begin position="20"/>
        <end position="43"/>
    </location>
</feature>
<dbReference type="Gene3D" id="1.20.1070.10">
    <property type="entry name" value="Rhodopsin 7-helix transmembrane proteins"/>
    <property type="match status" value="1"/>
</dbReference>
<keyword evidence="4 9" id="KW-1133">Transmembrane helix</keyword>
<dbReference type="GeneID" id="115827855"/>
<evidence type="ECO:0000256" key="3">
    <source>
        <dbReference type="ARBA" id="ARBA00022692"/>
    </source>
</evidence>
<proteinExistence type="predicted"/>
<accession>A0A6J2WTN0</accession>
<feature type="transmembrane region" description="Helical" evidence="9">
    <location>
        <begin position="55"/>
        <end position="80"/>
    </location>
</feature>
<dbReference type="RefSeq" id="XP_030647620.1">
    <property type="nucleotide sequence ID" value="XM_030791760.1"/>
</dbReference>
<evidence type="ECO:0000256" key="2">
    <source>
        <dbReference type="ARBA" id="ARBA00022475"/>
    </source>
</evidence>
<evidence type="ECO:0000256" key="9">
    <source>
        <dbReference type="SAM" id="Phobius"/>
    </source>
</evidence>
<feature type="transmembrane region" description="Helical" evidence="9">
    <location>
        <begin position="227"/>
        <end position="247"/>
    </location>
</feature>
<keyword evidence="2" id="KW-1003">Cell membrane</keyword>
<evidence type="ECO:0000256" key="1">
    <source>
        <dbReference type="ARBA" id="ARBA00004651"/>
    </source>
</evidence>
<keyword evidence="6 9" id="KW-0472">Membrane</keyword>
<name>A0A6J2WTN0_CHACN</name>
<dbReference type="InParanoid" id="A0A6J2WTN0"/>
<evidence type="ECO:0000256" key="5">
    <source>
        <dbReference type="ARBA" id="ARBA00023040"/>
    </source>
</evidence>
<evidence type="ECO:0000256" key="4">
    <source>
        <dbReference type="ARBA" id="ARBA00022989"/>
    </source>
</evidence>
<dbReference type="PRINTS" id="PR00237">
    <property type="entry name" value="GPCRRHODOPSN"/>
</dbReference>
<reference evidence="12" key="1">
    <citation type="submission" date="2025-08" db="UniProtKB">
        <authorList>
            <consortium name="RefSeq"/>
        </authorList>
    </citation>
    <scope>IDENTIFICATION</scope>
</reference>
<keyword evidence="3 9" id="KW-0812">Transmembrane</keyword>
<organism evidence="11 12">
    <name type="scientific">Chanos chanos</name>
    <name type="common">Milkfish</name>
    <name type="synonym">Mugil chanos</name>
    <dbReference type="NCBI Taxonomy" id="29144"/>
    <lineage>
        <taxon>Eukaryota</taxon>
        <taxon>Metazoa</taxon>
        <taxon>Chordata</taxon>
        <taxon>Craniata</taxon>
        <taxon>Vertebrata</taxon>
        <taxon>Euteleostomi</taxon>
        <taxon>Actinopterygii</taxon>
        <taxon>Neopterygii</taxon>
        <taxon>Teleostei</taxon>
        <taxon>Ostariophysi</taxon>
        <taxon>Gonorynchiformes</taxon>
        <taxon>Chanidae</taxon>
        <taxon>Chanos</taxon>
    </lineage>
</organism>
<feature type="transmembrane region" description="Helical" evidence="9">
    <location>
        <begin position="138"/>
        <end position="158"/>
    </location>
</feature>
<keyword evidence="5" id="KW-0297">G-protein coupled receptor</keyword>
<evidence type="ECO:0000259" key="10">
    <source>
        <dbReference type="PROSITE" id="PS50262"/>
    </source>
</evidence>
<dbReference type="OrthoDB" id="10018446at2759"/>
<dbReference type="GO" id="GO:0005886">
    <property type="term" value="C:plasma membrane"/>
    <property type="evidence" value="ECO:0007669"/>
    <property type="project" value="UniProtKB-SubCell"/>
</dbReference>
<keyword evidence="8" id="KW-0807">Transducer</keyword>
<feature type="transmembrane region" description="Helical" evidence="9">
    <location>
        <begin position="100"/>
        <end position="118"/>
    </location>
</feature>
<feature type="transmembrane region" description="Helical" evidence="9">
    <location>
        <begin position="274"/>
        <end position="294"/>
    </location>
</feature>
<dbReference type="InterPro" id="IPR000276">
    <property type="entry name" value="GPCR_Rhodpsn"/>
</dbReference>
<dbReference type="Proteomes" id="UP000504632">
    <property type="component" value="Chromosome 14"/>
</dbReference>
<evidence type="ECO:0000313" key="11">
    <source>
        <dbReference type="Proteomes" id="UP000504632"/>
    </source>
</evidence>
<dbReference type="PANTHER" id="PTHR24231">
    <property type="entry name" value="PURINOCEPTOR-RELATED G-PROTEIN COUPLED RECEPTOR"/>
    <property type="match status" value="1"/>
</dbReference>
<feature type="transmembrane region" description="Helical" evidence="9">
    <location>
        <begin position="178"/>
        <end position="206"/>
    </location>
</feature>
<evidence type="ECO:0000256" key="7">
    <source>
        <dbReference type="ARBA" id="ARBA00023170"/>
    </source>
</evidence>
<feature type="domain" description="G-protein coupled receptors family 1 profile" evidence="10">
    <location>
        <begin position="35"/>
        <end position="291"/>
    </location>
</feature>
<evidence type="ECO:0000256" key="8">
    <source>
        <dbReference type="ARBA" id="ARBA00023224"/>
    </source>
</evidence>
<sequence length="338" mass="38391">MDNNTNQTVSKCKPQAQHVSIPVLLCIVYLIGLFLNGFSLWVFSCRIPRWSCGIILQFNLAVSDAIAAPVTPMLAHYFAMDSTWTLGTFPCQLKMGLLSAHFYGSTVFLTLISIQRYMAVVHFNRDSCMKRKSFVKKLCIGIWTFLFVKACVYGYLLPVSSDGEHMHCLSIYQKDHTTLLYVINFVLFVFGFILPFTVSLVCYTRLARSVGRININSERGQLIKARSMRMISVCLVIFALCFIPLNVVRTLGVVVVRHRPGECQLLARLETAYYSSYILGGINCCLDPLIYFFGSNNFNRVFRQSIRLLRVQEKTENQSESETASRKINRNAISTDTI</sequence>
<comment type="subcellular location">
    <subcellularLocation>
        <location evidence="1">Cell membrane</location>
        <topology evidence="1">Multi-pass membrane protein</topology>
    </subcellularLocation>
</comment>
<dbReference type="PROSITE" id="PS50262">
    <property type="entry name" value="G_PROTEIN_RECEP_F1_2"/>
    <property type="match status" value="1"/>
</dbReference>
<keyword evidence="7" id="KW-0675">Receptor</keyword>
<protein>
    <submittedName>
        <fullName evidence="12">P2Y purinoceptor 4-like</fullName>
    </submittedName>
</protein>
<dbReference type="AlphaFoldDB" id="A0A6J2WTN0"/>
<keyword evidence="11" id="KW-1185">Reference proteome</keyword>
<gene>
    <name evidence="12" type="primary">LOC115827855</name>
</gene>
<evidence type="ECO:0000313" key="12">
    <source>
        <dbReference type="RefSeq" id="XP_030647620.1"/>
    </source>
</evidence>
<evidence type="ECO:0000256" key="6">
    <source>
        <dbReference type="ARBA" id="ARBA00023136"/>
    </source>
</evidence>
<dbReference type="SUPFAM" id="SSF81321">
    <property type="entry name" value="Family A G protein-coupled receptor-like"/>
    <property type="match status" value="1"/>
</dbReference>
<dbReference type="PANTHER" id="PTHR24231:SF35">
    <property type="entry name" value="P2Y PURINOCEPTOR 4-LIKE"/>
    <property type="match status" value="1"/>
</dbReference>
<dbReference type="InterPro" id="IPR017452">
    <property type="entry name" value="GPCR_Rhodpsn_7TM"/>
</dbReference>
<dbReference type="Pfam" id="PF00001">
    <property type="entry name" value="7tm_1"/>
    <property type="match status" value="1"/>
</dbReference>